<sequence>MQKREIKEVHLLKEQLGSEVTLFDENEKEYLFQLLLELVFNGKHYAYFQSSESEEGEIEVLRVVKLDNGDFDLEFIEDDDEWEDVVELFDEWTMQNGE</sequence>
<evidence type="ECO:0000313" key="2">
    <source>
        <dbReference type="Proteomes" id="UP000295788"/>
    </source>
</evidence>
<dbReference type="InterPro" id="IPR009711">
    <property type="entry name" value="UPF0473"/>
</dbReference>
<dbReference type="RefSeq" id="WP_132767205.1">
    <property type="nucleotide sequence ID" value="NZ_SMAB01000003.1"/>
</dbReference>
<dbReference type="Pfam" id="PF06949">
    <property type="entry name" value="DUF1292"/>
    <property type="match status" value="1"/>
</dbReference>
<keyword evidence="2" id="KW-1185">Reference proteome</keyword>
<dbReference type="OrthoDB" id="2990381at2"/>
<comment type="caution">
    <text evidence="1">The sequence shown here is derived from an EMBL/GenBank/DDBJ whole genome shotgun (WGS) entry which is preliminary data.</text>
</comment>
<accession>A0A4R3KK89</accession>
<protein>
    <submittedName>
        <fullName evidence="1">Uncharacterized protein DUF1292</fullName>
    </submittedName>
</protein>
<dbReference type="AlphaFoldDB" id="A0A4R3KK89"/>
<organism evidence="1 2">
    <name type="scientific">Tepidibacillus fermentans</name>
    <dbReference type="NCBI Taxonomy" id="1281767"/>
    <lineage>
        <taxon>Bacteria</taxon>
        <taxon>Bacillati</taxon>
        <taxon>Bacillota</taxon>
        <taxon>Bacilli</taxon>
        <taxon>Bacillales</taxon>
        <taxon>Bacillaceae</taxon>
        <taxon>Tepidibacillus</taxon>
    </lineage>
</organism>
<dbReference type="Proteomes" id="UP000295788">
    <property type="component" value="Unassembled WGS sequence"/>
</dbReference>
<proteinExistence type="predicted"/>
<gene>
    <name evidence="1" type="ORF">EDD72_103130</name>
</gene>
<name>A0A4R3KK89_9BACI</name>
<evidence type="ECO:0000313" key="1">
    <source>
        <dbReference type="EMBL" id="TCS83805.1"/>
    </source>
</evidence>
<reference evidence="1 2" key="1">
    <citation type="submission" date="2019-03" db="EMBL/GenBank/DDBJ databases">
        <title>Genomic Encyclopedia of Type Strains, Phase IV (KMG-IV): sequencing the most valuable type-strain genomes for metagenomic binning, comparative biology and taxonomic classification.</title>
        <authorList>
            <person name="Goeker M."/>
        </authorList>
    </citation>
    <scope>NUCLEOTIDE SEQUENCE [LARGE SCALE GENOMIC DNA]</scope>
    <source>
        <strain evidence="1 2">DSM 23802</strain>
    </source>
</reference>
<dbReference type="EMBL" id="SMAB01000003">
    <property type="protein sequence ID" value="TCS83805.1"/>
    <property type="molecule type" value="Genomic_DNA"/>
</dbReference>